<name>A0A7J6VQP9_THATH</name>
<accession>A0A7J6VQP9</accession>
<evidence type="ECO:0000313" key="2">
    <source>
        <dbReference type="Proteomes" id="UP000554482"/>
    </source>
</evidence>
<reference evidence="1 2" key="1">
    <citation type="submission" date="2020-06" db="EMBL/GenBank/DDBJ databases">
        <title>Transcriptomic and genomic resources for Thalictrum thalictroides and T. hernandezii: Facilitating candidate gene discovery in an emerging model plant lineage.</title>
        <authorList>
            <person name="Arias T."/>
            <person name="Riano-Pachon D.M."/>
            <person name="Di Stilio V.S."/>
        </authorList>
    </citation>
    <scope>NUCLEOTIDE SEQUENCE [LARGE SCALE GENOMIC DNA]</scope>
    <source>
        <strain evidence="2">cv. WT478/WT964</strain>
        <tissue evidence="1">Leaves</tissue>
    </source>
</reference>
<proteinExistence type="predicted"/>
<dbReference type="EMBL" id="JABWDY010028705">
    <property type="protein sequence ID" value="KAF5186908.1"/>
    <property type="molecule type" value="Genomic_DNA"/>
</dbReference>
<keyword evidence="2" id="KW-1185">Reference proteome</keyword>
<sequence>MERGNYRAPLRSKSVCVEEKLFEFVVFASGLDKVSITEKGNNGTFKGNMSLESRRWLGKLLCQASLEDYESGTAFRFVEKARSVTGTVRRNKGGSYLQLVMVAQARKKSYSTLCFPAGNNRQGWSVLGTTIRSLVDNPAPPPYYHQPQPKRQTESYPAKAFNVSYADACGKTGGTENRHHRVQVNSRGGMLHASWWFSSVICSTDCISPDWNWVQGRINSIFHQPTVKILDKGGALIFLTSETDVNKIINMPPLFSWNGSYNFHKWSPDAGSINLSSDENEVRVLFYGIPLHLRATQVVESLAKYCGRVVQIVDGSVTSHTQQSSAIIVVKDLESIPRKINLEERGYIFSVWVMVDFPRLIGDDRVVNPNSVSNVQPMQ</sequence>
<gene>
    <name evidence="1" type="ORF">FRX31_023505</name>
</gene>
<dbReference type="AlphaFoldDB" id="A0A7J6VQP9"/>
<dbReference type="OrthoDB" id="2002328at2759"/>
<protein>
    <submittedName>
        <fullName evidence="1">Uncharacterized protein</fullName>
    </submittedName>
</protein>
<dbReference type="Proteomes" id="UP000554482">
    <property type="component" value="Unassembled WGS sequence"/>
</dbReference>
<comment type="caution">
    <text evidence="1">The sequence shown here is derived from an EMBL/GenBank/DDBJ whole genome shotgun (WGS) entry which is preliminary data.</text>
</comment>
<evidence type="ECO:0000313" key="1">
    <source>
        <dbReference type="EMBL" id="KAF5186908.1"/>
    </source>
</evidence>
<organism evidence="1 2">
    <name type="scientific">Thalictrum thalictroides</name>
    <name type="common">Rue-anemone</name>
    <name type="synonym">Anemone thalictroides</name>
    <dbReference type="NCBI Taxonomy" id="46969"/>
    <lineage>
        <taxon>Eukaryota</taxon>
        <taxon>Viridiplantae</taxon>
        <taxon>Streptophyta</taxon>
        <taxon>Embryophyta</taxon>
        <taxon>Tracheophyta</taxon>
        <taxon>Spermatophyta</taxon>
        <taxon>Magnoliopsida</taxon>
        <taxon>Ranunculales</taxon>
        <taxon>Ranunculaceae</taxon>
        <taxon>Thalictroideae</taxon>
        <taxon>Thalictrum</taxon>
    </lineage>
</organism>